<dbReference type="Pfam" id="PF01593">
    <property type="entry name" value="Amino_oxidase"/>
    <property type="match status" value="1"/>
</dbReference>
<accession>A0A6B2M3E1</accession>
<evidence type="ECO:0000259" key="4">
    <source>
        <dbReference type="Pfam" id="PF01593"/>
    </source>
</evidence>
<evidence type="ECO:0000313" key="6">
    <source>
        <dbReference type="Proteomes" id="UP000478417"/>
    </source>
</evidence>
<dbReference type="Proteomes" id="UP000478417">
    <property type="component" value="Unassembled WGS sequence"/>
</dbReference>
<gene>
    <name evidence="5" type="ORF">G0Q06_13735</name>
</gene>
<keyword evidence="6" id="KW-1185">Reference proteome</keyword>
<evidence type="ECO:0000256" key="1">
    <source>
        <dbReference type="ARBA" id="ARBA00006046"/>
    </source>
</evidence>
<keyword evidence="3" id="KW-1133">Transmembrane helix</keyword>
<feature type="domain" description="Amine oxidase" evidence="4">
    <location>
        <begin position="19"/>
        <end position="469"/>
    </location>
</feature>
<comment type="caution">
    <text evidence="5">The sequence shown here is derived from an EMBL/GenBank/DDBJ whole genome shotgun (WGS) entry which is preliminary data.</text>
</comment>
<evidence type="ECO:0000313" key="5">
    <source>
        <dbReference type="EMBL" id="NDV63521.1"/>
    </source>
</evidence>
<dbReference type="Gene3D" id="3.90.660.50">
    <property type="match status" value="1"/>
</dbReference>
<dbReference type="PANTHER" id="PTHR43734:SF7">
    <property type="entry name" value="4,4'-DIAPONEUROSPORENE OXYGENASE"/>
    <property type="match status" value="1"/>
</dbReference>
<dbReference type="Gene3D" id="3.50.50.60">
    <property type="entry name" value="FAD/NAD(P)-binding domain"/>
    <property type="match status" value="1"/>
</dbReference>
<dbReference type="RefSeq" id="WP_163967139.1">
    <property type="nucleotide sequence ID" value="NZ_JAAGNX010000003.1"/>
</dbReference>
<dbReference type="GO" id="GO:0016491">
    <property type="term" value="F:oxidoreductase activity"/>
    <property type="evidence" value="ECO:0007669"/>
    <property type="project" value="UniProtKB-KW"/>
</dbReference>
<keyword evidence="3" id="KW-0472">Membrane</keyword>
<evidence type="ECO:0000256" key="3">
    <source>
        <dbReference type="SAM" id="Phobius"/>
    </source>
</evidence>
<dbReference type="EMBL" id="JAAGNX010000003">
    <property type="protein sequence ID" value="NDV63521.1"/>
    <property type="molecule type" value="Genomic_DNA"/>
</dbReference>
<reference evidence="5 6" key="1">
    <citation type="submission" date="2020-02" db="EMBL/GenBank/DDBJ databases">
        <title>Albibacoteraceae fam. nov., the first described family within the subdivision 4 Verrucomicrobia.</title>
        <authorList>
            <person name="Xi F."/>
        </authorList>
    </citation>
    <scope>NUCLEOTIDE SEQUENCE [LARGE SCALE GENOMIC DNA]</scope>
    <source>
        <strain evidence="5 6">CK1056</strain>
    </source>
</reference>
<comment type="similarity">
    <text evidence="1">Belongs to the carotenoid/retinoid oxidoreductase family.</text>
</comment>
<evidence type="ECO:0000256" key="2">
    <source>
        <dbReference type="ARBA" id="ARBA00023002"/>
    </source>
</evidence>
<feature type="transmembrane region" description="Helical" evidence="3">
    <location>
        <begin position="12"/>
        <end position="30"/>
    </location>
</feature>
<name>A0A6B2M3E1_9BACT</name>
<dbReference type="InterPro" id="IPR002937">
    <property type="entry name" value="Amino_oxidase"/>
</dbReference>
<dbReference type="PANTHER" id="PTHR43734">
    <property type="entry name" value="PHYTOENE DESATURASE"/>
    <property type="match status" value="1"/>
</dbReference>
<dbReference type="InterPro" id="IPR036188">
    <property type="entry name" value="FAD/NAD-bd_sf"/>
</dbReference>
<proteinExistence type="inferred from homology"/>
<keyword evidence="2" id="KW-0560">Oxidoreductase</keyword>
<protein>
    <submittedName>
        <fullName evidence="5">NAD(P)/FAD-dependent oxidoreductase</fullName>
    </submittedName>
</protein>
<dbReference type="AlphaFoldDB" id="A0A6B2M3E1"/>
<dbReference type="SUPFAM" id="SSF51905">
    <property type="entry name" value="FAD/NAD(P)-binding domain"/>
    <property type="match status" value="1"/>
</dbReference>
<organism evidence="5 6">
    <name type="scientific">Oceanipulchritudo coccoides</name>
    <dbReference type="NCBI Taxonomy" id="2706888"/>
    <lineage>
        <taxon>Bacteria</taxon>
        <taxon>Pseudomonadati</taxon>
        <taxon>Verrucomicrobiota</taxon>
        <taxon>Opitutia</taxon>
        <taxon>Puniceicoccales</taxon>
        <taxon>Oceanipulchritudinaceae</taxon>
        <taxon>Oceanipulchritudo</taxon>
    </lineage>
</organism>
<sequence length="475" mass="52692">MDSIQGETSYDTIIIGCGMAGLAAGIRLAMFDKRVLILEKHNAPGGLNSFYFQAGRKFDVGLHAVTNFVPPGVKGTPLAKIFRQLRIPREAFQLNPQMGSRVAFPGVDLRFQNGFELIESDVADAFPGQIDGFRRLRAAVLEFDALDLDRPVVSARKVVSQYLSDPVLEDMIFCPLMYYGSARERDMDFDQFVTLWRAVFEEGFGRPLEGVRVIIRALLDKYRSLGGERRMRCGVRRILTDGPEARGVELETGEQLFARQVISTAGKAETVVLCGESEEAPAVRQLVGRLSFAETISVLAQPPAALGANETIIFFNDSPKFHYEQSQEPIDLRSGVICMPNNYLYPDGEALPEGLLRVTSLANHRIWKDYDEDTYQQEKAAWYPRIVDSALRFLPGLESSVIEAETVCTDMFTPRTVEKFTSHFGGAVYGATEKSRNGQTEYENLFLAGTDQGFLGIVGAMLSGISIANRYGLTT</sequence>
<keyword evidence="3" id="KW-0812">Transmembrane</keyword>